<dbReference type="Gene3D" id="3.90.1720.10">
    <property type="entry name" value="endopeptidase domain like (from Nostoc punctiforme)"/>
    <property type="match status" value="1"/>
</dbReference>
<dbReference type="PANTHER" id="PTHR46137:SF3">
    <property type="entry name" value="OS05G0310600 PROTEIN"/>
    <property type="match status" value="1"/>
</dbReference>
<sequence length="435" mass="48883">MVGVFSNKIQRDELKPGDHIYSWRHGYLYAHHGISRLELMTFVSWTRILLRGRNVENCHSRDSYWDFQFQIFYTQNHKFVSPCLCLPGFILRQKCWIGFYSIGGEISLLIPCQTGRSVWDRLTWWDWPNEATNYCSFFTGILFLFWIFCENEKKIGIGSYWRKRKEDLCTSTKELDNIGKFFPGIHTLGVFMQFQLVFMYGHASLLLVTENIVNFCLFYHMANFTNLVNFGQEIGTGTVLDRFIFSSSPSNPLGSPCPRCGDQSMAEGVISSCLECFLSGGDLYLFQYNVSPATFLAKARGGTCTLAKSDPPEDVLYRAEYLLEKGFGGYNIFKNNCEDFAIYCKTGLLISTTVSVGRSGQAASFLAAASAIASSPLRFTTGFAGLTAVGCGVYCISRVVSDIGVRRDVIKIPVERLVLCSGLDEDAAAQPSKEE</sequence>
<comment type="caution">
    <text evidence="2">The sequence shown here is derived from an EMBL/GenBank/DDBJ whole genome shotgun (WGS) entry which is preliminary data.</text>
</comment>
<feature type="domain" description="LRAT" evidence="1">
    <location>
        <begin position="210"/>
        <end position="353"/>
    </location>
</feature>
<keyword evidence="3" id="KW-1185">Reference proteome</keyword>
<organism evidence="2 3">
    <name type="scientific">Sesamum angolense</name>
    <dbReference type="NCBI Taxonomy" id="2727404"/>
    <lineage>
        <taxon>Eukaryota</taxon>
        <taxon>Viridiplantae</taxon>
        <taxon>Streptophyta</taxon>
        <taxon>Embryophyta</taxon>
        <taxon>Tracheophyta</taxon>
        <taxon>Spermatophyta</taxon>
        <taxon>Magnoliopsida</taxon>
        <taxon>eudicotyledons</taxon>
        <taxon>Gunneridae</taxon>
        <taxon>Pentapetalae</taxon>
        <taxon>asterids</taxon>
        <taxon>lamiids</taxon>
        <taxon>Lamiales</taxon>
        <taxon>Pedaliaceae</taxon>
        <taxon>Sesamum</taxon>
    </lineage>
</organism>
<evidence type="ECO:0000313" key="2">
    <source>
        <dbReference type="EMBL" id="KAK4409397.1"/>
    </source>
</evidence>
<protein>
    <recommendedName>
        <fullName evidence="1">LRAT domain-containing protein</fullName>
    </recommendedName>
</protein>
<name>A0AAE2C517_9LAMI</name>
<dbReference type="InterPro" id="IPR007053">
    <property type="entry name" value="LRAT_dom"/>
</dbReference>
<reference evidence="2" key="2">
    <citation type="journal article" date="2024" name="Plant">
        <title>Genomic evolution and insights into agronomic trait innovations of Sesamum species.</title>
        <authorList>
            <person name="Miao H."/>
            <person name="Wang L."/>
            <person name="Qu L."/>
            <person name="Liu H."/>
            <person name="Sun Y."/>
            <person name="Le M."/>
            <person name="Wang Q."/>
            <person name="Wei S."/>
            <person name="Zheng Y."/>
            <person name="Lin W."/>
            <person name="Duan Y."/>
            <person name="Cao H."/>
            <person name="Xiong S."/>
            <person name="Wang X."/>
            <person name="Wei L."/>
            <person name="Li C."/>
            <person name="Ma Q."/>
            <person name="Ju M."/>
            <person name="Zhao R."/>
            <person name="Li G."/>
            <person name="Mu C."/>
            <person name="Tian Q."/>
            <person name="Mei H."/>
            <person name="Zhang T."/>
            <person name="Gao T."/>
            <person name="Zhang H."/>
        </authorList>
    </citation>
    <scope>NUCLEOTIDE SEQUENCE</scope>
    <source>
        <strain evidence="2">K16</strain>
    </source>
</reference>
<dbReference type="AlphaFoldDB" id="A0AAE2C517"/>
<accession>A0AAE2C517</accession>
<evidence type="ECO:0000313" key="3">
    <source>
        <dbReference type="Proteomes" id="UP001289374"/>
    </source>
</evidence>
<dbReference type="PROSITE" id="PS51934">
    <property type="entry name" value="LRAT"/>
    <property type="match status" value="1"/>
</dbReference>
<reference evidence="2" key="1">
    <citation type="submission" date="2020-06" db="EMBL/GenBank/DDBJ databases">
        <authorList>
            <person name="Li T."/>
            <person name="Hu X."/>
            <person name="Zhang T."/>
            <person name="Song X."/>
            <person name="Zhang H."/>
            <person name="Dai N."/>
            <person name="Sheng W."/>
            <person name="Hou X."/>
            <person name="Wei L."/>
        </authorList>
    </citation>
    <scope>NUCLEOTIDE SEQUENCE</scope>
    <source>
        <strain evidence="2">K16</strain>
        <tissue evidence="2">Leaf</tissue>
    </source>
</reference>
<dbReference type="Pfam" id="PF04970">
    <property type="entry name" value="LRAT"/>
    <property type="match status" value="1"/>
</dbReference>
<gene>
    <name evidence="2" type="ORF">Sango_0012700</name>
</gene>
<dbReference type="PANTHER" id="PTHR46137">
    <property type="entry name" value="OS05G0310600 PROTEIN"/>
    <property type="match status" value="1"/>
</dbReference>
<dbReference type="Proteomes" id="UP001289374">
    <property type="component" value="Unassembled WGS sequence"/>
</dbReference>
<dbReference type="EMBL" id="JACGWL010000001">
    <property type="protein sequence ID" value="KAK4409397.1"/>
    <property type="molecule type" value="Genomic_DNA"/>
</dbReference>
<evidence type="ECO:0000259" key="1">
    <source>
        <dbReference type="PROSITE" id="PS51934"/>
    </source>
</evidence>
<proteinExistence type="predicted"/>